<keyword evidence="5 6" id="KW-0378">Hydrolase</keyword>
<accession>A0AAE5CBW6</accession>
<keyword evidence="6" id="KW-0720">Serine protease</keyword>
<proteinExistence type="inferred from homology"/>
<protein>
    <recommendedName>
        <fullName evidence="6">Dipeptidyl-peptidase</fullName>
        <ecNumber evidence="6">3.4.14.-</ecNumber>
    </recommendedName>
</protein>
<dbReference type="Pfam" id="PF10459">
    <property type="entry name" value="Peptidase_S46"/>
    <property type="match status" value="1"/>
</dbReference>
<evidence type="ECO:0000256" key="6">
    <source>
        <dbReference type="RuleBase" id="RU366067"/>
    </source>
</evidence>
<dbReference type="GO" id="GO:0043171">
    <property type="term" value="P:peptide catabolic process"/>
    <property type="evidence" value="ECO:0007669"/>
    <property type="project" value="UniProtKB-UniRule"/>
</dbReference>
<dbReference type="GO" id="GO:0070009">
    <property type="term" value="F:serine-type aminopeptidase activity"/>
    <property type="evidence" value="ECO:0007669"/>
    <property type="project" value="UniProtKB-UniRule"/>
</dbReference>
<evidence type="ECO:0000256" key="3">
    <source>
        <dbReference type="ARBA" id="ARBA00022670"/>
    </source>
</evidence>
<dbReference type="PANTHER" id="PTHR38469:SF1">
    <property type="entry name" value="PERIPLASMIC PEPTIDASE SUBFAMILY S1B"/>
    <property type="match status" value="1"/>
</dbReference>
<dbReference type="Proteomes" id="UP000702544">
    <property type="component" value="Unassembled WGS sequence"/>
</dbReference>
<evidence type="ECO:0000256" key="1">
    <source>
        <dbReference type="ARBA" id="ARBA00010491"/>
    </source>
</evidence>
<evidence type="ECO:0000256" key="4">
    <source>
        <dbReference type="ARBA" id="ARBA00022729"/>
    </source>
</evidence>
<comment type="function">
    <text evidence="6">Catalyzes the removal of dipeptides from the N-terminus of oligopeptides.</text>
</comment>
<organism evidence="7 8">
    <name type="scientific">Candidatus Kutchimonas denitrificans</name>
    <dbReference type="NCBI Taxonomy" id="3056748"/>
    <lineage>
        <taxon>Bacteria</taxon>
        <taxon>Pseudomonadati</taxon>
        <taxon>Gemmatimonadota</taxon>
        <taxon>Gemmatimonadia</taxon>
        <taxon>Candidatus Palauibacterales</taxon>
        <taxon>Candidatus Palauibacteraceae</taxon>
        <taxon>Candidatus Kutchimonas</taxon>
    </lineage>
</organism>
<evidence type="ECO:0000313" key="8">
    <source>
        <dbReference type="Proteomes" id="UP000702544"/>
    </source>
</evidence>
<gene>
    <name evidence="7" type="ORF">GWO12_08130</name>
</gene>
<dbReference type="EC" id="3.4.14.-" evidence="6"/>
<dbReference type="EMBL" id="JAACAK010000062">
    <property type="protein sequence ID" value="NIR75063.1"/>
    <property type="molecule type" value="Genomic_DNA"/>
</dbReference>
<keyword evidence="3 6" id="KW-0645">Protease</keyword>
<sequence>MSENRIRMPIEPRSFAGMAVAAWLTVVVCAPAPLLGQTMRVDLDTVRAGKFDFGKMWTFEYPPSDYFTATYGFDADERWFERARLSVLRIPGCSASFVSPNGLVATNHHCVRGAVTRVSRPGESLLDNGYSAAALDEERRIPNYHADQLIHIEDVSGEVFAALDRAAGDAERQRAERETVGAIRTRLKGEYGAAGDSVWVQVVKLYHGGRYSAYVFRRFTDVRLVVAAELQAAFFGGDADNFTYPRYDLDFAFLRIYGADGQPHEPTHHFRWSEEGVEEGDVVFVIGNPGSTNRLRALSQLEYQRAVEVPVRIQFYVSRLAALDAFRQAEPRTAEAMNVRNLMFSLSNSLKARTGQLAALRDPLIMKKKWDAERQLRQAIREDAELNRHYGGLFRRLERIQEAKEELGPSYGAFYAFGSPAFSSATLRRAVAAASYLTALATDAPADTVAARRARLLEIGDFPEPLELGYLTARLADLARYLGPDHAITRLALQGESPAEAAARLIEASPLSNAARTARAVDDGSLSDDDPVVRLATVLMPEYLEYVRTFGELSRDEERLESELGRVRFEVYGRSIPPDGTFSPRITDGKVRGYEYNGTAAPPYTTFFGLYDRYNSHGPGTEWDLPNRWRRPPEGLDLSTPLNFVSTADTYGGNSGSPAVTPELELVGLNFDRNIEGLSRDFIYLPERGRNVMVDVRAIRAALDAVYDADRIVAELASGVLYETEAAADAAR</sequence>
<evidence type="ECO:0000313" key="7">
    <source>
        <dbReference type="EMBL" id="NIR75063.1"/>
    </source>
</evidence>
<keyword evidence="2 6" id="KW-0031">Aminopeptidase</keyword>
<keyword evidence="4" id="KW-0732">Signal</keyword>
<dbReference type="AlphaFoldDB" id="A0AAE5CBW6"/>
<dbReference type="SUPFAM" id="SSF50494">
    <property type="entry name" value="Trypsin-like serine proteases"/>
    <property type="match status" value="1"/>
</dbReference>
<dbReference type="PANTHER" id="PTHR38469">
    <property type="entry name" value="PERIPLASMIC PEPTIDASE SUBFAMILY S1B"/>
    <property type="match status" value="1"/>
</dbReference>
<dbReference type="GO" id="GO:0008239">
    <property type="term" value="F:dipeptidyl-peptidase activity"/>
    <property type="evidence" value="ECO:0007669"/>
    <property type="project" value="UniProtKB-UniRule"/>
</dbReference>
<comment type="similarity">
    <text evidence="1 6">Belongs to the peptidase S46 family.</text>
</comment>
<evidence type="ECO:0000256" key="5">
    <source>
        <dbReference type="ARBA" id="ARBA00022801"/>
    </source>
</evidence>
<name>A0AAE5CBW6_9BACT</name>
<comment type="caution">
    <text evidence="7">The sequence shown here is derived from an EMBL/GenBank/DDBJ whole genome shotgun (WGS) entry which is preliminary data.</text>
</comment>
<evidence type="ECO:0000256" key="2">
    <source>
        <dbReference type="ARBA" id="ARBA00022438"/>
    </source>
</evidence>
<dbReference type="GO" id="GO:0006508">
    <property type="term" value="P:proteolysis"/>
    <property type="evidence" value="ECO:0007669"/>
    <property type="project" value="UniProtKB-KW"/>
</dbReference>
<dbReference type="InterPro" id="IPR019500">
    <property type="entry name" value="Pep_S46"/>
</dbReference>
<reference evidence="7 8" key="1">
    <citation type="submission" date="2020-01" db="EMBL/GenBank/DDBJ databases">
        <title>Genomes assembled from Gulf of Kutch pelagic sediment metagenomes.</title>
        <authorList>
            <person name="Chandrashekar M."/>
            <person name="Mahajan M.S."/>
            <person name="Dave K.J."/>
            <person name="Vatsa P."/>
            <person name="Nathani N.M."/>
        </authorList>
    </citation>
    <scope>NUCLEOTIDE SEQUENCE [LARGE SCALE GENOMIC DNA]</scope>
    <source>
        <strain evidence="7">KS3-K002</strain>
    </source>
</reference>
<dbReference type="InterPro" id="IPR009003">
    <property type="entry name" value="Peptidase_S1_PA"/>
</dbReference>